<proteinExistence type="predicted"/>
<evidence type="ECO:0000313" key="3">
    <source>
        <dbReference type="EMBL" id="KAJ8310686.1"/>
    </source>
</evidence>
<dbReference type="InterPro" id="IPR003654">
    <property type="entry name" value="OAR_dom"/>
</dbReference>
<name>A0ABQ9EZX6_TEGGR</name>
<dbReference type="EMBL" id="JARBDR010000640">
    <property type="protein sequence ID" value="KAJ8310686.1"/>
    <property type="molecule type" value="Genomic_DNA"/>
</dbReference>
<dbReference type="PROSITE" id="PS50803">
    <property type="entry name" value="OAR"/>
    <property type="match status" value="1"/>
</dbReference>
<comment type="subcellular location">
    <subcellularLocation>
        <location evidence="1">Nucleus</location>
    </subcellularLocation>
</comment>
<accession>A0ABQ9EZX6</accession>
<organism evidence="3 4">
    <name type="scientific">Tegillarca granosa</name>
    <name type="common">Malaysian cockle</name>
    <name type="synonym">Anadara granosa</name>
    <dbReference type="NCBI Taxonomy" id="220873"/>
    <lineage>
        <taxon>Eukaryota</taxon>
        <taxon>Metazoa</taxon>
        <taxon>Spiralia</taxon>
        <taxon>Lophotrochozoa</taxon>
        <taxon>Mollusca</taxon>
        <taxon>Bivalvia</taxon>
        <taxon>Autobranchia</taxon>
        <taxon>Pteriomorphia</taxon>
        <taxon>Arcoida</taxon>
        <taxon>Arcoidea</taxon>
        <taxon>Arcidae</taxon>
        <taxon>Tegillarca</taxon>
    </lineage>
</organism>
<comment type="caution">
    <text evidence="3">The sequence shown here is derived from an EMBL/GenBank/DDBJ whole genome shotgun (WGS) entry which is preliminary data.</text>
</comment>
<evidence type="ECO:0000259" key="2">
    <source>
        <dbReference type="PROSITE" id="PS50803"/>
    </source>
</evidence>
<dbReference type="Proteomes" id="UP001217089">
    <property type="component" value="Unassembled WGS sequence"/>
</dbReference>
<evidence type="ECO:0000313" key="4">
    <source>
        <dbReference type="Proteomes" id="UP001217089"/>
    </source>
</evidence>
<keyword evidence="4" id="KW-1185">Reference proteome</keyword>
<dbReference type="Pfam" id="PF03826">
    <property type="entry name" value="OAR"/>
    <property type="match status" value="1"/>
</dbReference>
<sequence>MITSYPEIRHIFQFYYTTCTLYISAGIMIQPQGTPLDACRITPFINMSPVREPMDRLHLSPFLPYYQLHAAAAANVANAATVHQPIHPLLLYHHHYAAALNYANLHESSFKSNKNSSIADLRLKARQHLATLGI</sequence>
<protein>
    <recommendedName>
        <fullName evidence="2">OAR domain-containing protein</fullName>
    </recommendedName>
</protein>
<gene>
    <name evidence="3" type="ORF">KUTeg_012551</name>
</gene>
<evidence type="ECO:0000256" key="1">
    <source>
        <dbReference type="ARBA" id="ARBA00004123"/>
    </source>
</evidence>
<reference evidence="3 4" key="1">
    <citation type="submission" date="2022-12" db="EMBL/GenBank/DDBJ databases">
        <title>Chromosome-level genome of Tegillarca granosa.</title>
        <authorList>
            <person name="Kim J."/>
        </authorList>
    </citation>
    <scope>NUCLEOTIDE SEQUENCE [LARGE SCALE GENOMIC DNA]</scope>
    <source>
        <strain evidence="3">Teg-2019</strain>
        <tissue evidence="3">Adductor muscle</tissue>
    </source>
</reference>
<feature type="domain" description="OAR" evidence="2">
    <location>
        <begin position="116"/>
        <end position="129"/>
    </location>
</feature>